<evidence type="ECO:0000256" key="5">
    <source>
        <dbReference type="ARBA" id="ARBA00023136"/>
    </source>
</evidence>
<keyword evidence="9" id="KW-1185">Reference proteome</keyword>
<dbReference type="Pfam" id="PF10218">
    <property type="entry name" value="SPRING1"/>
    <property type="match status" value="1"/>
</dbReference>
<sequence length="199" mass="22859">MLYPRVLRRRWVLAVIFVCSLLYFLSATLSKSSDYILTEYESKRTLRQPFQWQPPEDSNDTETVKCRNSRQGRFLIVDQKGYVCKREAVGINNCCNPKHLSSKLHACDTCLSNGCCSVYEHCVSCCLQPRNQPLLSKILNKNLEAPYNLFVTEVENPFDLCLAKCRTSSQSVQHENSYRDAHIKYCYGESAPDLQIIVS</sequence>
<dbReference type="InterPro" id="IPR019352">
    <property type="entry name" value="SPRING1"/>
</dbReference>
<evidence type="ECO:0000256" key="3">
    <source>
        <dbReference type="ARBA" id="ARBA00022989"/>
    </source>
</evidence>
<dbReference type="PANTHER" id="PTHR13481">
    <property type="entry name" value="SREBP REGULATING GENE PROTEIN"/>
    <property type="match status" value="1"/>
</dbReference>
<evidence type="ECO:0000313" key="9">
    <source>
        <dbReference type="Proteomes" id="UP000694888"/>
    </source>
</evidence>
<keyword evidence="4" id="KW-0333">Golgi apparatus</keyword>
<evidence type="ECO:0000256" key="1">
    <source>
        <dbReference type="ARBA" id="ARBA00004194"/>
    </source>
</evidence>
<proteinExistence type="inferred from homology"/>
<keyword evidence="3" id="KW-1133">Transmembrane helix</keyword>
<comment type="subcellular location">
    <subcellularLocation>
        <location evidence="1">Golgi apparatus membrane</location>
        <topology evidence="1">Single-pass membrane protein</topology>
    </subcellularLocation>
</comment>
<comment type="similarity">
    <text evidence="7">Belongs to the SPRING family.</text>
</comment>
<keyword evidence="5" id="KW-0472">Membrane</keyword>
<name>A0ABM0K4L1_APLCA</name>
<evidence type="ECO:0000256" key="6">
    <source>
        <dbReference type="ARBA" id="ARBA00023180"/>
    </source>
</evidence>
<keyword evidence="6" id="KW-0325">Glycoprotein</keyword>
<dbReference type="RefSeq" id="XP_005108632.1">
    <property type="nucleotide sequence ID" value="XM_005108575.3"/>
</dbReference>
<evidence type="ECO:0000313" key="10">
    <source>
        <dbReference type="RefSeq" id="XP_005108632.1"/>
    </source>
</evidence>
<evidence type="ECO:0000256" key="2">
    <source>
        <dbReference type="ARBA" id="ARBA00022692"/>
    </source>
</evidence>
<organism evidence="9 10">
    <name type="scientific">Aplysia californica</name>
    <name type="common">California sea hare</name>
    <dbReference type="NCBI Taxonomy" id="6500"/>
    <lineage>
        <taxon>Eukaryota</taxon>
        <taxon>Metazoa</taxon>
        <taxon>Spiralia</taxon>
        <taxon>Lophotrochozoa</taxon>
        <taxon>Mollusca</taxon>
        <taxon>Gastropoda</taxon>
        <taxon>Heterobranchia</taxon>
        <taxon>Euthyneura</taxon>
        <taxon>Tectipleura</taxon>
        <taxon>Aplysiida</taxon>
        <taxon>Aplysioidea</taxon>
        <taxon>Aplysiidae</taxon>
        <taxon>Aplysia</taxon>
    </lineage>
</organism>
<dbReference type="PANTHER" id="PTHR13481:SF0">
    <property type="entry name" value="SREBP REGULATING GENE PROTEIN"/>
    <property type="match status" value="1"/>
</dbReference>
<reference evidence="10" key="1">
    <citation type="submission" date="2025-08" db="UniProtKB">
        <authorList>
            <consortium name="RefSeq"/>
        </authorList>
    </citation>
    <scope>IDENTIFICATION</scope>
</reference>
<accession>A0ABM0K4L1</accession>
<protein>
    <recommendedName>
        <fullName evidence="8">SREBP regulating gene protein</fullName>
    </recommendedName>
</protein>
<gene>
    <name evidence="10" type="primary">LOC101849794</name>
</gene>
<dbReference type="GeneID" id="101849794"/>
<evidence type="ECO:0000256" key="7">
    <source>
        <dbReference type="ARBA" id="ARBA00023461"/>
    </source>
</evidence>
<keyword evidence="2" id="KW-0812">Transmembrane</keyword>
<evidence type="ECO:0000256" key="8">
    <source>
        <dbReference type="ARBA" id="ARBA00023485"/>
    </source>
</evidence>
<dbReference type="Proteomes" id="UP000694888">
    <property type="component" value="Unplaced"/>
</dbReference>
<evidence type="ECO:0000256" key="4">
    <source>
        <dbReference type="ARBA" id="ARBA00023034"/>
    </source>
</evidence>